<dbReference type="PROSITE" id="PS51186">
    <property type="entry name" value="GNAT"/>
    <property type="match status" value="1"/>
</dbReference>
<feature type="domain" description="N-acetyltransferase" evidence="1">
    <location>
        <begin position="30"/>
        <end position="184"/>
    </location>
</feature>
<name>A0AAN7U466_9MYCE</name>
<dbReference type="AlphaFoldDB" id="A0AAN7U466"/>
<comment type="caution">
    <text evidence="2">The sequence shown here is derived from an EMBL/GenBank/DDBJ whole genome shotgun (WGS) entry which is preliminary data.</text>
</comment>
<evidence type="ECO:0000313" key="2">
    <source>
        <dbReference type="EMBL" id="KAK5578340.1"/>
    </source>
</evidence>
<dbReference type="Proteomes" id="UP001344447">
    <property type="component" value="Unassembled WGS sequence"/>
</dbReference>
<proteinExistence type="predicted"/>
<dbReference type="CDD" id="cd04301">
    <property type="entry name" value="NAT_SF"/>
    <property type="match status" value="1"/>
</dbReference>
<reference evidence="2 3" key="1">
    <citation type="submission" date="2023-11" db="EMBL/GenBank/DDBJ databases">
        <title>Dfirmibasis_genome.</title>
        <authorList>
            <person name="Edelbroek B."/>
            <person name="Kjellin J."/>
            <person name="Jerlstrom-Hultqvist J."/>
            <person name="Soderbom F."/>
        </authorList>
    </citation>
    <scope>NUCLEOTIDE SEQUENCE [LARGE SCALE GENOMIC DNA]</scope>
    <source>
        <strain evidence="2 3">TNS-C-14</strain>
    </source>
</reference>
<dbReference type="SUPFAM" id="SSF55729">
    <property type="entry name" value="Acyl-CoA N-acyltransferases (Nat)"/>
    <property type="match status" value="1"/>
</dbReference>
<dbReference type="GO" id="GO:0016747">
    <property type="term" value="F:acyltransferase activity, transferring groups other than amino-acyl groups"/>
    <property type="evidence" value="ECO:0007669"/>
    <property type="project" value="InterPro"/>
</dbReference>
<sequence length="193" mass="21926">MNANTKENNSIEFKLIKSIEGDFKKQLIELLINGVKDGDLGFSHPLSEQDAEKYWEKIDGDLKQTKECRFLLIGISNDNNRIAGTVQLSWDTTYNNSFHRAEVQKLMVNTEFRGIGMSKRLMSSIESHAMSIKKKMLILDTRSDHPISPSLYKSIGYTEFGSVPFFSLDSDGYSSTTYFYKILDNNLLSIGSK</sequence>
<gene>
    <name evidence="2" type="ORF">RB653_008010</name>
</gene>
<dbReference type="EMBL" id="JAVFKY010000003">
    <property type="protein sequence ID" value="KAK5578340.1"/>
    <property type="molecule type" value="Genomic_DNA"/>
</dbReference>
<dbReference type="InterPro" id="IPR000182">
    <property type="entry name" value="GNAT_dom"/>
</dbReference>
<protein>
    <recommendedName>
        <fullName evidence="1">N-acetyltransferase domain-containing protein</fullName>
    </recommendedName>
</protein>
<evidence type="ECO:0000259" key="1">
    <source>
        <dbReference type="PROSITE" id="PS51186"/>
    </source>
</evidence>
<keyword evidence="3" id="KW-1185">Reference proteome</keyword>
<dbReference type="InterPro" id="IPR016181">
    <property type="entry name" value="Acyl_CoA_acyltransferase"/>
</dbReference>
<dbReference type="Pfam" id="PF00583">
    <property type="entry name" value="Acetyltransf_1"/>
    <property type="match status" value="1"/>
</dbReference>
<evidence type="ECO:0000313" key="3">
    <source>
        <dbReference type="Proteomes" id="UP001344447"/>
    </source>
</evidence>
<dbReference type="Gene3D" id="3.40.630.30">
    <property type="match status" value="1"/>
</dbReference>
<accession>A0AAN7U466</accession>
<organism evidence="2 3">
    <name type="scientific">Dictyostelium firmibasis</name>
    <dbReference type="NCBI Taxonomy" id="79012"/>
    <lineage>
        <taxon>Eukaryota</taxon>
        <taxon>Amoebozoa</taxon>
        <taxon>Evosea</taxon>
        <taxon>Eumycetozoa</taxon>
        <taxon>Dictyostelia</taxon>
        <taxon>Dictyosteliales</taxon>
        <taxon>Dictyosteliaceae</taxon>
        <taxon>Dictyostelium</taxon>
    </lineage>
</organism>